<name>A0A450RTK2_9GAMM</name>
<dbReference type="AlphaFoldDB" id="A0A450RTK2"/>
<reference evidence="1" key="1">
    <citation type="submission" date="2019-02" db="EMBL/GenBank/DDBJ databases">
        <authorList>
            <person name="Gruber-Vodicka R. H."/>
            <person name="Seah K. B. B."/>
        </authorList>
    </citation>
    <scope>NUCLEOTIDE SEQUENCE</scope>
    <source>
        <strain evidence="1">BECK_DK161</strain>
    </source>
</reference>
<gene>
    <name evidence="1" type="ORF">BECKDK2373C_GA0170839_10019</name>
</gene>
<proteinExistence type="predicted"/>
<protein>
    <submittedName>
        <fullName evidence="1">Uncharacterized protein</fullName>
    </submittedName>
</protein>
<organism evidence="1">
    <name type="scientific">Candidatus Kentrum sp. DK</name>
    <dbReference type="NCBI Taxonomy" id="2126562"/>
    <lineage>
        <taxon>Bacteria</taxon>
        <taxon>Pseudomonadati</taxon>
        <taxon>Pseudomonadota</taxon>
        <taxon>Gammaproteobacteria</taxon>
        <taxon>Candidatus Kentrum</taxon>
    </lineage>
</organism>
<dbReference type="EMBL" id="CAADEY010000001">
    <property type="protein sequence ID" value="VFJ42473.1"/>
    <property type="molecule type" value="Genomic_DNA"/>
</dbReference>
<evidence type="ECO:0000313" key="1">
    <source>
        <dbReference type="EMBL" id="VFJ42473.1"/>
    </source>
</evidence>
<accession>A0A450RTK2</accession>
<sequence>MPLILHAAVGYEMARGRAVSSERIGQPDRQIMEHYLRIYREVAGEREEY</sequence>